<evidence type="ECO:0000256" key="4">
    <source>
        <dbReference type="ARBA" id="ARBA00023163"/>
    </source>
</evidence>
<keyword evidence="1" id="KW-0678">Repressor</keyword>
<evidence type="ECO:0000256" key="1">
    <source>
        <dbReference type="ARBA" id="ARBA00022491"/>
    </source>
</evidence>
<dbReference type="GO" id="GO:0000976">
    <property type="term" value="F:transcription cis-regulatory region binding"/>
    <property type="evidence" value="ECO:0007669"/>
    <property type="project" value="TreeGrafter"/>
</dbReference>
<dbReference type="Pfam" id="PF17932">
    <property type="entry name" value="TetR_C_24"/>
    <property type="match status" value="1"/>
</dbReference>
<evidence type="ECO:0000256" key="5">
    <source>
        <dbReference type="PROSITE-ProRule" id="PRU00335"/>
    </source>
</evidence>
<organism evidence="7 8">
    <name type="scientific">Cupriavidus phytorum</name>
    <dbReference type="NCBI Taxonomy" id="3024399"/>
    <lineage>
        <taxon>Bacteria</taxon>
        <taxon>Pseudomonadati</taxon>
        <taxon>Pseudomonadota</taxon>
        <taxon>Betaproteobacteria</taxon>
        <taxon>Burkholderiales</taxon>
        <taxon>Burkholderiaceae</taxon>
        <taxon>Cupriavidus</taxon>
    </lineage>
</organism>
<evidence type="ECO:0000313" key="8">
    <source>
        <dbReference type="Proteomes" id="UP000249638"/>
    </source>
</evidence>
<dbReference type="PANTHER" id="PTHR30055:SF175">
    <property type="entry name" value="HTH-TYPE TRANSCRIPTIONAL REPRESSOR KSTR2"/>
    <property type="match status" value="1"/>
</dbReference>
<dbReference type="InterPro" id="IPR009057">
    <property type="entry name" value="Homeodomain-like_sf"/>
</dbReference>
<dbReference type="Pfam" id="PF00440">
    <property type="entry name" value="TetR_N"/>
    <property type="match status" value="1"/>
</dbReference>
<reference evidence="7" key="1">
    <citation type="submission" date="2018-06" db="EMBL/GenBank/DDBJ databases">
        <title>Genomic Encyclopedia of Type Strains, Phase IV (KMG-V): Genome sequencing to study the core and pangenomes of soil and plant-associated prokaryotes.</title>
        <authorList>
            <person name="Whitman W."/>
        </authorList>
    </citation>
    <scope>NUCLEOTIDE SEQUENCE [LARGE SCALE GENOMIC DNA]</scope>
    <source>
        <strain evidence="7">MLR2-44</strain>
    </source>
</reference>
<evidence type="ECO:0000256" key="3">
    <source>
        <dbReference type="ARBA" id="ARBA00023125"/>
    </source>
</evidence>
<dbReference type="GO" id="GO:0003700">
    <property type="term" value="F:DNA-binding transcription factor activity"/>
    <property type="evidence" value="ECO:0007669"/>
    <property type="project" value="TreeGrafter"/>
</dbReference>
<keyword evidence="2" id="KW-0805">Transcription regulation</keyword>
<proteinExistence type="predicted"/>
<dbReference type="PANTHER" id="PTHR30055">
    <property type="entry name" value="HTH-TYPE TRANSCRIPTIONAL REGULATOR RUTR"/>
    <property type="match status" value="1"/>
</dbReference>
<dbReference type="SUPFAM" id="SSF48498">
    <property type="entry name" value="Tetracyclin repressor-like, C-terminal domain"/>
    <property type="match status" value="1"/>
</dbReference>
<dbReference type="AlphaFoldDB" id="A0A2W7P6J8"/>
<comment type="caution">
    <text evidence="7">The sequence shown here is derived from an EMBL/GenBank/DDBJ whole genome shotgun (WGS) entry which is preliminary data.</text>
</comment>
<accession>A0A2W7P6J8</accession>
<dbReference type="InterPro" id="IPR001647">
    <property type="entry name" value="HTH_TetR"/>
</dbReference>
<dbReference type="SUPFAM" id="SSF46689">
    <property type="entry name" value="Homeodomain-like"/>
    <property type="match status" value="1"/>
</dbReference>
<sequence>MPAAGANKQEYMARTKAPDFEAQREQILDLAAAAFANSSYPSTSMADLAAACGTSKARLYHYYESKEAILFDLLDRYTRRLMLLVTEVEADAERHARTDKDAFGNLIRAFLAEYETSQTRHIALINDVKFLAETQRDLILGRERDVVAAFSRLLRRAYPERVTRENQTALTMTIFGMINWTFTWLKPGGRLSYADFAEMVVELLEGGLPGRVAAGR</sequence>
<protein>
    <submittedName>
        <fullName evidence="7">TetR family transcriptional regulator</fullName>
    </submittedName>
</protein>
<dbReference type="InterPro" id="IPR050109">
    <property type="entry name" value="HTH-type_TetR-like_transc_reg"/>
</dbReference>
<dbReference type="InterPro" id="IPR041490">
    <property type="entry name" value="KstR2_TetR_C"/>
</dbReference>
<dbReference type="Gene3D" id="1.10.357.10">
    <property type="entry name" value="Tetracycline Repressor, domain 2"/>
    <property type="match status" value="1"/>
</dbReference>
<keyword evidence="3 5" id="KW-0238">DNA-binding</keyword>
<keyword evidence="8" id="KW-1185">Reference proteome</keyword>
<dbReference type="PRINTS" id="PR00455">
    <property type="entry name" value="HTHTETR"/>
</dbReference>
<name>A0A2W7P6J8_9BURK</name>
<dbReference type="Gene3D" id="1.10.10.60">
    <property type="entry name" value="Homeodomain-like"/>
    <property type="match status" value="1"/>
</dbReference>
<dbReference type="PROSITE" id="PS50977">
    <property type="entry name" value="HTH_TETR_2"/>
    <property type="match status" value="1"/>
</dbReference>
<feature type="domain" description="HTH tetR-type" evidence="6">
    <location>
        <begin position="21"/>
        <end position="81"/>
    </location>
</feature>
<keyword evidence="4" id="KW-0804">Transcription</keyword>
<dbReference type="Proteomes" id="UP000249638">
    <property type="component" value="Unassembled WGS sequence"/>
</dbReference>
<evidence type="ECO:0000313" key="7">
    <source>
        <dbReference type="EMBL" id="PZX20976.1"/>
    </source>
</evidence>
<evidence type="ECO:0000259" key="6">
    <source>
        <dbReference type="PROSITE" id="PS50977"/>
    </source>
</evidence>
<dbReference type="EMBL" id="QKZN01000023">
    <property type="protein sequence ID" value="PZX20976.1"/>
    <property type="molecule type" value="Genomic_DNA"/>
</dbReference>
<feature type="DNA-binding region" description="H-T-H motif" evidence="5">
    <location>
        <begin position="44"/>
        <end position="63"/>
    </location>
</feature>
<evidence type="ECO:0000256" key="2">
    <source>
        <dbReference type="ARBA" id="ARBA00023015"/>
    </source>
</evidence>
<dbReference type="InterPro" id="IPR036271">
    <property type="entry name" value="Tet_transcr_reg_TetR-rel_C_sf"/>
</dbReference>
<gene>
    <name evidence="7" type="ORF">C7416_12311</name>
</gene>